<name>A0A1I8AZ48_MELHA</name>
<protein>
    <submittedName>
        <fullName evidence="2">Uncharacterized protein</fullName>
    </submittedName>
</protein>
<reference evidence="2" key="1">
    <citation type="submission" date="2016-11" db="UniProtKB">
        <authorList>
            <consortium name="WormBaseParasite"/>
        </authorList>
    </citation>
    <scope>IDENTIFICATION</scope>
</reference>
<evidence type="ECO:0000313" key="1">
    <source>
        <dbReference type="Proteomes" id="UP000095281"/>
    </source>
</evidence>
<sequence length="90" mass="10935">MNDQLMEKFIETDYSNMINYIKFDSCSWPIFNLSERLKFIETRQIFIGLEPELLSHYQLTNKHSPKVKFSISYVERNELICYFEIKQIDK</sequence>
<proteinExistence type="predicted"/>
<dbReference type="Proteomes" id="UP000095281">
    <property type="component" value="Unplaced"/>
</dbReference>
<dbReference type="WBParaSite" id="MhA1_Contig1101.frz3.gene15">
    <property type="protein sequence ID" value="MhA1_Contig1101.frz3.gene15"/>
    <property type="gene ID" value="MhA1_Contig1101.frz3.gene15"/>
</dbReference>
<evidence type="ECO:0000313" key="2">
    <source>
        <dbReference type="WBParaSite" id="MhA1_Contig1101.frz3.gene15"/>
    </source>
</evidence>
<dbReference type="AlphaFoldDB" id="A0A1I8AZ48"/>
<accession>A0A1I8AZ48</accession>
<organism evidence="1 2">
    <name type="scientific">Meloidogyne hapla</name>
    <name type="common">Root-knot nematode worm</name>
    <dbReference type="NCBI Taxonomy" id="6305"/>
    <lineage>
        <taxon>Eukaryota</taxon>
        <taxon>Metazoa</taxon>
        <taxon>Ecdysozoa</taxon>
        <taxon>Nematoda</taxon>
        <taxon>Chromadorea</taxon>
        <taxon>Rhabditida</taxon>
        <taxon>Tylenchina</taxon>
        <taxon>Tylenchomorpha</taxon>
        <taxon>Tylenchoidea</taxon>
        <taxon>Meloidogynidae</taxon>
        <taxon>Meloidogyninae</taxon>
        <taxon>Meloidogyne</taxon>
    </lineage>
</organism>
<keyword evidence="1" id="KW-1185">Reference proteome</keyword>